<evidence type="ECO:0000256" key="10">
    <source>
        <dbReference type="ARBA" id="ARBA00023002"/>
    </source>
</evidence>
<dbReference type="GO" id="GO:0008835">
    <property type="term" value="F:diaminohydroxyphosphoribosylaminopyrimidine deaminase activity"/>
    <property type="evidence" value="ECO:0007669"/>
    <property type="project" value="UniProtKB-EC"/>
</dbReference>
<evidence type="ECO:0000259" key="13">
    <source>
        <dbReference type="PROSITE" id="PS51747"/>
    </source>
</evidence>
<dbReference type="PROSITE" id="PS00903">
    <property type="entry name" value="CYT_DCMP_DEAMINASES_1"/>
    <property type="match status" value="1"/>
</dbReference>
<dbReference type="PROSITE" id="PS51747">
    <property type="entry name" value="CYT_DCMP_DEAMINASES_2"/>
    <property type="match status" value="1"/>
</dbReference>
<comment type="catalytic activity">
    <reaction evidence="12">
        <text>2,5-diamino-6-hydroxy-4-(5-phosphoribosylamino)-pyrimidine + H2O + H(+) = 5-amino-6-(5-phospho-D-ribosylamino)uracil + NH4(+)</text>
        <dbReference type="Rhea" id="RHEA:21868"/>
        <dbReference type="ChEBI" id="CHEBI:15377"/>
        <dbReference type="ChEBI" id="CHEBI:15378"/>
        <dbReference type="ChEBI" id="CHEBI:28938"/>
        <dbReference type="ChEBI" id="CHEBI:58453"/>
        <dbReference type="ChEBI" id="CHEBI:58614"/>
        <dbReference type="EC" id="3.5.4.26"/>
    </reaction>
</comment>
<dbReference type="InterPro" id="IPR050765">
    <property type="entry name" value="Riboflavin_Biosynth_HTPR"/>
</dbReference>
<dbReference type="InterPro" id="IPR002125">
    <property type="entry name" value="CMP_dCMP_dom"/>
</dbReference>
<proteinExistence type="inferred from homology"/>
<evidence type="ECO:0000256" key="12">
    <source>
        <dbReference type="PIRNR" id="PIRNR006769"/>
    </source>
</evidence>
<dbReference type="Proteomes" id="UP001324993">
    <property type="component" value="Chromosome"/>
</dbReference>
<dbReference type="CDD" id="cd01284">
    <property type="entry name" value="Riboflavin_deaminase-reductase"/>
    <property type="match status" value="1"/>
</dbReference>
<comment type="similarity">
    <text evidence="5 12">In the C-terminal section; belongs to the HTP reductase family.</text>
</comment>
<evidence type="ECO:0000313" key="14">
    <source>
        <dbReference type="EMBL" id="WPJ95489.1"/>
    </source>
</evidence>
<dbReference type="GO" id="GO:0008703">
    <property type="term" value="F:5-amino-6-(5-phosphoribosylamino)uracil reductase activity"/>
    <property type="evidence" value="ECO:0007669"/>
    <property type="project" value="UniProtKB-EC"/>
</dbReference>
<dbReference type="InterPro" id="IPR024072">
    <property type="entry name" value="DHFR-like_dom_sf"/>
</dbReference>
<dbReference type="Pfam" id="PF01872">
    <property type="entry name" value="RibD_C"/>
    <property type="match status" value="1"/>
</dbReference>
<dbReference type="InterPro" id="IPR016192">
    <property type="entry name" value="APOBEC/CMP_deaminase_Zn-bd"/>
</dbReference>
<evidence type="ECO:0000256" key="1">
    <source>
        <dbReference type="ARBA" id="ARBA00002151"/>
    </source>
</evidence>
<evidence type="ECO:0000256" key="7">
    <source>
        <dbReference type="ARBA" id="ARBA00022723"/>
    </source>
</evidence>
<dbReference type="NCBIfam" id="TIGR00326">
    <property type="entry name" value="eubact_ribD"/>
    <property type="match status" value="1"/>
</dbReference>
<dbReference type="Gene3D" id="3.40.140.10">
    <property type="entry name" value="Cytidine Deaminase, domain 2"/>
    <property type="match status" value="1"/>
</dbReference>
<keyword evidence="7 12" id="KW-0479">Metal-binding</keyword>
<organism evidence="14 15">
    <name type="scientific">Coraliomargarita algicola</name>
    <dbReference type="NCBI Taxonomy" id="3092156"/>
    <lineage>
        <taxon>Bacteria</taxon>
        <taxon>Pseudomonadati</taxon>
        <taxon>Verrucomicrobiota</taxon>
        <taxon>Opitutia</taxon>
        <taxon>Puniceicoccales</taxon>
        <taxon>Coraliomargaritaceae</taxon>
        <taxon>Coraliomargarita</taxon>
    </lineage>
</organism>
<dbReference type="EMBL" id="CP138858">
    <property type="protein sequence ID" value="WPJ95489.1"/>
    <property type="molecule type" value="Genomic_DNA"/>
</dbReference>
<gene>
    <name evidence="14" type="primary">ribD</name>
    <name evidence="14" type="ORF">SH580_18890</name>
</gene>
<evidence type="ECO:0000313" key="15">
    <source>
        <dbReference type="Proteomes" id="UP001324993"/>
    </source>
</evidence>
<sequence length="372" mass="40328">MSDPLKDERFMRRALELAQRAWGQTHPNPMVGAVIVEDGEIVAEGWHHAAGQAHAEIEAIRALGRKPAGGATIYVTLEPCSTCGRTGACTDAIVAAGFAAVVVGAQDPNPAHAGRGLAILREAGITVTSGVLAQECADLNLIFNHWITQNTPLLAAKMALTLDGKFAAASGHSRWVTGELARADVMRWRRYFPAIAVGANTVLHDNPSLTSRIGEQVWCPQRFVFDRSLKTLALESLPKLYSDAHAARTVVLCAESAPQELQRRAANAGIPLWVLPVVEGHLDWQAFRARCIEAEIYGVYVEVGPTLATRVLEAELVDYLFVYQAPKLISDAASVGIGSLRNTQTMEQVWTLSDLRRANLGNDHLIRGFLTT</sequence>
<keyword evidence="12 14" id="KW-0378">Hydrolase</keyword>
<protein>
    <recommendedName>
        <fullName evidence="12">Riboflavin biosynthesis protein RibD</fullName>
    </recommendedName>
    <domain>
        <recommendedName>
            <fullName evidence="12">Diaminohydroxyphosphoribosylaminopyrimidine deaminase</fullName>
            <shortName evidence="12">DRAP deaminase</shortName>
            <ecNumber evidence="12">3.5.4.26</ecNumber>
        </recommendedName>
        <alternativeName>
            <fullName evidence="12">Riboflavin-specific deaminase</fullName>
        </alternativeName>
    </domain>
    <domain>
        <recommendedName>
            <fullName evidence="12">5-amino-6-(5-phosphoribosylamino)uracil reductase</fullName>
            <ecNumber evidence="12">1.1.1.193</ecNumber>
        </recommendedName>
        <alternativeName>
            <fullName evidence="12">HTP reductase</fullName>
        </alternativeName>
    </domain>
</protein>
<keyword evidence="6 12" id="KW-0686">Riboflavin biosynthesis</keyword>
<dbReference type="PIRSF" id="PIRSF006769">
    <property type="entry name" value="RibD"/>
    <property type="match status" value="1"/>
</dbReference>
<comment type="function">
    <text evidence="1 12">Converts 2,5-diamino-6-(ribosylamino)-4(3h)-pyrimidinone 5'-phosphate into 5-amino-6-(ribosylamino)-2,4(1h,3h)-pyrimidinedione 5'-phosphate.</text>
</comment>
<evidence type="ECO:0000256" key="8">
    <source>
        <dbReference type="ARBA" id="ARBA00022833"/>
    </source>
</evidence>
<evidence type="ECO:0000256" key="9">
    <source>
        <dbReference type="ARBA" id="ARBA00022857"/>
    </source>
</evidence>
<dbReference type="InterPro" id="IPR004794">
    <property type="entry name" value="Eubact_RibD"/>
</dbReference>
<evidence type="ECO:0000256" key="5">
    <source>
        <dbReference type="ARBA" id="ARBA00007417"/>
    </source>
</evidence>
<keyword evidence="11" id="KW-0511">Multifunctional enzyme</keyword>
<comment type="similarity">
    <text evidence="4 12">In the N-terminal section; belongs to the cytidine and deoxycytidylate deaminase family.</text>
</comment>
<keyword evidence="8 12" id="KW-0862">Zinc</keyword>
<comment type="pathway">
    <text evidence="3 12">Cofactor biosynthesis; riboflavin biosynthesis; 5-amino-6-(D-ribitylamino)uracil from GTP: step 3/4.</text>
</comment>
<dbReference type="EC" id="3.5.4.26" evidence="12"/>
<dbReference type="RefSeq" id="WP_319832369.1">
    <property type="nucleotide sequence ID" value="NZ_CP138858.1"/>
</dbReference>
<evidence type="ECO:0000256" key="2">
    <source>
        <dbReference type="ARBA" id="ARBA00004882"/>
    </source>
</evidence>
<dbReference type="SUPFAM" id="SSF53597">
    <property type="entry name" value="Dihydrofolate reductase-like"/>
    <property type="match status" value="1"/>
</dbReference>
<dbReference type="SUPFAM" id="SSF53927">
    <property type="entry name" value="Cytidine deaminase-like"/>
    <property type="match status" value="1"/>
</dbReference>
<evidence type="ECO:0000256" key="11">
    <source>
        <dbReference type="ARBA" id="ARBA00023268"/>
    </source>
</evidence>
<dbReference type="PANTHER" id="PTHR38011:SF7">
    <property type="entry name" value="2,5-DIAMINO-6-RIBOSYLAMINO-4(3H)-PYRIMIDINONE 5'-PHOSPHATE REDUCTASE"/>
    <property type="match status" value="1"/>
</dbReference>
<keyword evidence="15" id="KW-1185">Reference proteome</keyword>
<evidence type="ECO:0000256" key="6">
    <source>
        <dbReference type="ARBA" id="ARBA00022619"/>
    </source>
</evidence>
<dbReference type="InterPro" id="IPR002734">
    <property type="entry name" value="RibDG_C"/>
</dbReference>
<keyword evidence="9 12" id="KW-0521">NADP</keyword>
<dbReference type="InterPro" id="IPR016193">
    <property type="entry name" value="Cytidine_deaminase-like"/>
</dbReference>
<reference evidence="14 15" key="1">
    <citation type="submission" date="2023-11" db="EMBL/GenBank/DDBJ databases">
        <title>Coraliomargarita sp. nov., isolated from marine algae.</title>
        <authorList>
            <person name="Lee J.K."/>
            <person name="Baek J.H."/>
            <person name="Kim J.M."/>
            <person name="Choi D.G."/>
            <person name="Jeon C.O."/>
        </authorList>
    </citation>
    <scope>NUCLEOTIDE SEQUENCE [LARGE SCALE GENOMIC DNA]</scope>
    <source>
        <strain evidence="14 15">J2-16</strain>
    </source>
</reference>
<feature type="domain" description="CMP/dCMP-type deaminase" evidence="13">
    <location>
        <begin position="5"/>
        <end position="117"/>
    </location>
</feature>
<comment type="pathway">
    <text evidence="2 12">Cofactor biosynthesis; riboflavin biosynthesis; 5-amino-6-(D-ribitylamino)uracil from GTP: step 2/4.</text>
</comment>
<dbReference type="Gene3D" id="3.40.430.10">
    <property type="entry name" value="Dihydrofolate Reductase, subunit A"/>
    <property type="match status" value="1"/>
</dbReference>
<dbReference type="EC" id="1.1.1.193" evidence="12"/>
<name>A0ABZ0RH35_9BACT</name>
<evidence type="ECO:0000256" key="3">
    <source>
        <dbReference type="ARBA" id="ARBA00004910"/>
    </source>
</evidence>
<accession>A0ABZ0RH35</accession>
<comment type="cofactor">
    <cofactor evidence="12">
        <name>Zn(2+)</name>
        <dbReference type="ChEBI" id="CHEBI:29105"/>
    </cofactor>
    <text evidence="12">Binds 1 zinc ion.</text>
</comment>
<dbReference type="PANTHER" id="PTHR38011">
    <property type="entry name" value="DIHYDROFOLATE REDUCTASE FAMILY PROTEIN (AFU_ORTHOLOGUE AFUA_8G06820)"/>
    <property type="match status" value="1"/>
</dbReference>
<evidence type="ECO:0000256" key="4">
    <source>
        <dbReference type="ARBA" id="ARBA00005259"/>
    </source>
</evidence>
<dbReference type="Pfam" id="PF00383">
    <property type="entry name" value="dCMP_cyt_deam_1"/>
    <property type="match status" value="1"/>
</dbReference>
<comment type="catalytic activity">
    <reaction evidence="12">
        <text>5-amino-6-(5-phospho-D-ribitylamino)uracil + NADP(+) = 5-amino-6-(5-phospho-D-ribosylamino)uracil + NADPH + H(+)</text>
        <dbReference type="Rhea" id="RHEA:17845"/>
        <dbReference type="ChEBI" id="CHEBI:15378"/>
        <dbReference type="ChEBI" id="CHEBI:57783"/>
        <dbReference type="ChEBI" id="CHEBI:58349"/>
        <dbReference type="ChEBI" id="CHEBI:58421"/>
        <dbReference type="ChEBI" id="CHEBI:58453"/>
        <dbReference type="EC" id="1.1.1.193"/>
    </reaction>
</comment>
<keyword evidence="10 12" id="KW-0560">Oxidoreductase</keyword>